<evidence type="ECO:0000256" key="1">
    <source>
        <dbReference type="ARBA" id="ARBA00022574"/>
    </source>
</evidence>
<dbReference type="InterPro" id="IPR036322">
    <property type="entry name" value="WD40_repeat_dom_sf"/>
</dbReference>
<dbReference type="GeneID" id="94019273"/>
<dbReference type="InterPro" id="IPR015943">
    <property type="entry name" value="WD40/YVTN_repeat-like_dom_sf"/>
</dbReference>
<dbReference type="Proteomes" id="UP000231791">
    <property type="component" value="Chromosome"/>
</dbReference>
<dbReference type="OrthoDB" id="414967at2"/>
<dbReference type="Pfam" id="PF00400">
    <property type="entry name" value="WD40"/>
    <property type="match status" value="13"/>
</dbReference>
<dbReference type="SUPFAM" id="SSF52540">
    <property type="entry name" value="P-loop containing nucleoside triphosphate hydrolases"/>
    <property type="match status" value="1"/>
</dbReference>
<dbReference type="AlphaFoldDB" id="A0A2K8PNY2"/>
<organism evidence="3 4">
    <name type="scientific">Streptomyces lavendulae subsp. lavendulae</name>
    <dbReference type="NCBI Taxonomy" id="58340"/>
    <lineage>
        <taxon>Bacteria</taxon>
        <taxon>Bacillati</taxon>
        <taxon>Actinomycetota</taxon>
        <taxon>Actinomycetes</taxon>
        <taxon>Kitasatosporales</taxon>
        <taxon>Streptomycetaceae</taxon>
        <taxon>Streptomyces</taxon>
    </lineage>
</organism>
<protein>
    <submittedName>
        <fullName evidence="3">Translocation protein TolB</fullName>
    </submittedName>
</protein>
<dbReference type="PROSITE" id="PS50294">
    <property type="entry name" value="WD_REPEATS_REGION"/>
    <property type="match status" value="12"/>
</dbReference>
<dbReference type="CDD" id="cd00200">
    <property type="entry name" value="WD40"/>
    <property type="match status" value="2"/>
</dbReference>
<dbReference type="Pfam" id="PF20703">
    <property type="entry name" value="nSTAND1"/>
    <property type="match status" value="1"/>
</dbReference>
<proteinExistence type="predicted"/>
<dbReference type="KEGG" id="slx:SLAV_33380"/>
<dbReference type="PRINTS" id="PR00320">
    <property type="entry name" value="GPROTEINBRPT"/>
</dbReference>
<dbReference type="InterPro" id="IPR027417">
    <property type="entry name" value="P-loop_NTPase"/>
</dbReference>
<evidence type="ECO:0000256" key="2">
    <source>
        <dbReference type="ARBA" id="ARBA00022737"/>
    </source>
</evidence>
<reference evidence="3 4" key="1">
    <citation type="submission" date="2017-11" db="EMBL/GenBank/DDBJ databases">
        <title>Complete genome sequence of Streptomyces lavendulae subsp. lavendulae CCM 3239 (formerly 'Streptomyces aureofaciens CCM 3239'), the producer of the angucycline-type antibiotic auricin.</title>
        <authorList>
            <person name="Busche T."/>
            <person name="Novakova R."/>
            <person name="Al'Dilaimi A."/>
            <person name="Homerova D."/>
            <person name="Feckova L."/>
            <person name="Rezuchova B."/>
            <person name="Mingyar E."/>
            <person name="Csolleiova D."/>
            <person name="Bekeova C."/>
            <person name="Winkler A."/>
            <person name="Sevcikova B."/>
            <person name="Kalinowski J."/>
            <person name="Kormanec J."/>
            <person name="Ruckert C."/>
        </authorList>
    </citation>
    <scope>NUCLEOTIDE SEQUENCE [LARGE SCALE GENOMIC DNA]</scope>
    <source>
        <strain evidence="3 4">CCM 3239</strain>
    </source>
</reference>
<gene>
    <name evidence="3" type="ORF">SLAV_33380</name>
</gene>
<evidence type="ECO:0000313" key="3">
    <source>
        <dbReference type="EMBL" id="ATZ28447.1"/>
    </source>
</evidence>
<dbReference type="InterPro" id="IPR001680">
    <property type="entry name" value="WD40_rpt"/>
</dbReference>
<evidence type="ECO:0000313" key="4">
    <source>
        <dbReference type="Proteomes" id="UP000231791"/>
    </source>
</evidence>
<keyword evidence="1" id="KW-0853">WD repeat</keyword>
<dbReference type="SUPFAM" id="SSF50978">
    <property type="entry name" value="WD40 repeat-like"/>
    <property type="match status" value="2"/>
</dbReference>
<keyword evidence="4" id="KW-1185">Reference proteome</keyword>
<name>A0A2K8PNY2_STRLA</name>
<accession>A0A2K8PNY2</accession>
<dbReference type="SUPFAM" id="SSF101908">
    <property type="entry name" value="Putative isomerase YbhE"/>
    <property type="match status" value="1"/>
</dbReference>
<dbReference type="PROSITE" id="PS50082">
    <property type="entry name" value="WD_REPEATS_2"/>
    <property type="match status" value="13"/>
</dbReference>
<dbReference type="PANTHER" id="PTHR22847">
    <property type="entry name" value="WD40 REPEAT PROTEIN"/>
    <property type="match status" value="1"/>
</dbReference>
<dbReference type="RefSeq" id="WP_030234235.1">
    <property type="nucleotide sequence ID" value="NZ_CP024985.1"/>
</dbReference>
<dbReference type="PANTHER" id="PTHR22847:SF637">
    <property type="entry name" value="WD REPEAT DOMAIN 5B"/>
    <property type="match status" value="1"/>
</dbReference>
<dbReference type="InterPro" id="IPR049052">
    <property type="entry name" value="nSTAND1"/>
</dbReference>
<dbReference type="Gene3D" id="2.130.10.10">
    <property type="entry name" value="YVTN repeat-like/Quinoprotein amine dehydrogenase"/>
    <property type="match status" value="6"/>
</dbReference>
<dbReference type="InterPro" id="IPR020472">
    <property type="entry name" value="WD40_PAC1"/>
</dbReference>
<keyword evidence="2" id="KW-0677">Repeat</keyword>
<dbReference type="EMBL" id="CP024985">
    <property type="protein sequence ID" value="ATZ28447.1"/>
    <property type="molecule type" value="Genomic_DNA"/>
</dbReference>
<dbReference type="SMART" id="SM00320">
    <property type="entry name" value="WD40"/>
    <property type="match status" value="14"/>
</dbReference>
<sequence>MQRRPLALVLDVLLMLVGALLGIATNYATNVEGEVPLPLRLLRQWSIPLVGIGLLALVGGQLWLRWLERRPPAPAARWTAGQPPYPGLEAFGEEDAAVFFGRERETAELVARLHPAAPARAHRCVTVVGPSGSGKSSLVRAGLLPALTGRRTRWSAYPAITPGTDPVGALRAAVDGGPRDGRPRVLVVDQLEELLTLSGAGERTAFAEAVREVLERDPRLWLVGTLRSDFLTGFLEGHLASLVRDPVVIGTLPREALHEVVARPGAAAGVEFEAGLVPRIVDDCGGGDALPLLAYTLQELYRRAGGPGSVIGHALYREVGGVAGALVGQADRIRAELLGPGAPHGDDPVVGTLLRLVTVRGGEPVRRRVARAELAPAEREIADAFVAGRLLTSDAGVLDLAHEALLRRWPPLHAAVEAHVERLRQRGAWERWAQEWEFAGRGEAFLLTGERLADARSWLAGQTGAPSGLEVSPLVVEYVDRSARADGAARAGTADAVAARVLESREPETAIGIARAAVTEWAPTPGALQALRTALDGSLLRSVRGGFGAAVTGAAWSPDGTRLAACSGDGRLRVWEAAAGAGVGALAGEPSAVLDVPGDRPRAVVWSPDGTLLVCVTRGARLSSWETASWRRSATARHGADGDGGGHGALAFSPDGRRLVTAAGDGVLRLWDPAALTPAGTRPAPPGMVWSAAWSPDGGRLAAAGEDGVVRIWPSAGPGGPVPAGTAHRSRVTALCWSPDGTLLASGSTDRTVVLRDAATGAAVRTFESMDGINCLAFSPDGNRLAAGDQHRNVRVWDLRPDTGPEGAALWLTGHREALYALSWAPDGRRLATASHDGTLAVWDTGAPPTVLRGHAESVWQTSWSPDGTRLASASEDGTVRVWRAPGFGPPEVLPLGQCAGLAWSPDGTRLGVGRRDGTVALWPRDGGPSAVELDGHGAEVSALCWSPDGTRVATAARDGLVRVWDAAGGAPLRVLRGHRDWVTGADWSPDGTRLATCGTDRGVILWDPDTGERLATLEGHADQVWEVAWSPDGRRLATGSRDRTLRLWDPAGCGRPVVLTGHEDRVQDIAWSPDGTRLASVSRDRTVRLWDPAAPTAPAVVVGLHADWVNGLCWSPDGTRLATASRDRTVRLWTPADPDPAPLLRLSAARVLHPPTPEERLAHRLPPPP</sequence>